<accession>A0A699KEF3</accession>
<name>A0A699KEF3_TANCI</name>
<evidence type="ECO:0000313" key="1">
    <source>
        <dbReference type="EMBL" id="GFA83921.1"/>
    </source>
</evidence>
<comment type="caution">
    <text evidence="1">The sequence shown here is derived from an EMBL/GenBank/DDBJ whole genome shotgun (WGS) entry which is preliminary data.</text>
</comment>
<dbReference type="EMBL" id="BKCJ010497938">
    <property type="protein sequence ID" value="GFA83921.1"/>
    <property type="molecule type" value="Genomic_DNA"/>
</dbReference>
<sequence length="119" mass="13421">MVRGNGGNQFRQYVGQNVGNQKEYNANVNQNENGNVVVAWGEGDIDEIEDVNANFILMANLQQASTSGTQTDNALVYDLEGSAEVHHYENSYNNDIFNMFTQEEQYTKILDLITEPHMI</sequence>
<dbReference type="AlphaFoldDB" id="A0A699KEF3"/>
<gene>
    <name evidence="1" type="ORF">Tci_655893</name>
</gene>
<protein>
    <submittedName>
        <fullName evidence="1">Uncharacterized protein</fullName>
    </submittedName>
</protein>
<reference evidence="1" key="1">
    <citation type="journal article" date="2019" name="Sci. Rep.">
        <title>Draft genome of Tanacetum cinerariifolium, the natural source of mosquito coil.</title>
        <authorList>
            <person name="Yamashiro T."/>
            <person name="Shiraishi A."/>
            <person name="Satake H."/>
            <person name="Nakayama K."/>
        </authorList>
    </citation>
    <scope>NUCLEOTIDE SEQUENCE</scope>
</reference>
<proteinExistence type="predicted"/>
<organism evidence="1">
    <name type="scientific">Tanacetum cinerariifolium</name>
    <name type="common">Dalmatian daisy</name>
    <name type="synonym">Chrysanthemum cinerariifolium</name>
    <dbReference type="NCBI Taxonomy" id="118510"/>
    <lineage>
        <taxon>Eukaryota</taxon>
        <taxon>Viridiplantae</taxon>
        <taxon>Streptophyta</taxon>
        <taxon>Embryophyta</taxon>
        <taxon>Tracheophyta</taxon>
        <taxon>Spermatophyta</taxon>
        <taxon>Magnoliopsida</taxon>
        <taxon>eudicotyledons</taxon>
        <taxon>Gunneridae</taxon>
        <taxon>Pentapetalae</taxon>
        <taxon>asterids</taxon>
        <taxon>campanulids</taxon>
        <taxon>Asterales</taxon>
        <taxon>Asteraceae</taxon>
        <taxon>Asteroideae</taxon>
        <taxon>Anthemideae</taxon>
        <taxon>Anthemidinae</taxon>
        <taxon>Tanacetum</taxon>
    </lineage>
</organism>